<dbReference type="RefSeq" id="WP_027705431.1">
    <property type="nucleotide sequence ID" value="NZ_AP018933.1"/>
</dbReference>
<dbReference type="STRING" id="1123510.GCA_000620025_02386"/>
<dbReference type="EMBL" id="AP018933">
    <property type="protein sequence ID" value="BBG29062.1"/>
    <property type="molecule type" value="Genomic_DNA"/>
</dbReference>
<dbReference type="SUPFAM" id="SSF47060">
    <property type="entry name" value="S15/NS1 RNA-binding domain"/>
    <property type="match status" value="1"/>
</dbReference>
<dbReference type="OrthoDB" id="9799262at2"/>
<dbReference type="Gene3D" id="6.10.250.3130">
    <property type="match status" value="1"/>
</dbReference>
<dbReference type="Gene3D" id="1.10.287.10">
    <property type="entry name" value="S15/NS1, RNA-binding"/>
    <property type="match status" value="1"/>
</dbReference>
<name>A0A348HBR0_9GAMM</name>
<dbReference type="HAMAP" id="MF_01343_B">
    <property type="entry name" value="Ribosomal_uS15_B"/>
    <property type="match status" value="1"/>
</dbReference>
<keyword evidence="4 6" id="KW-0694">RNA-binding</keyword>
<comment type="function">
    <text evidence="4">Forms an intersubunit bridge (bridge B4) with the 23S rRNA of the 50S subunit in the ribosome.</text>
</comment>
<evidence type="ECO:0000256" key="3">
    <source>
        <dbReference type="ARBA" id="ARBA00064542"/>
    </source>
</evidence>
<dbReference type="Pfam" id="PF00312">
    <property type="entry name" value="Ribosomal_S15"/>
    <property type="match status" value="1"/>
</dbReference>
<proteinExistence type="inferred from homology"/>
<evidence type="ECO:0000256" key="4">
    <source>
        <dbReference type="HAMAP-Rule" id="MF_01343"/>
    </source>
</evidence>
<reference evidence="7 8" key="1">
    <citation type="submission" date="2018-09" db="EMBL/GenBank/DDBJ databases">
        <title>Zymobacter palmae IAM14233 (=T109) whole genome analysis.</title>
        <authorList>
            <person name="Yanase H."/>
        </authorList>
    </citation>
    <scope>NUCLEOTIDE SEQUENCE [LARGE SCALE GENOMIC DNA]</scope>
    <source>
        <strain evidence="7 8">IAM14233</strain>
    </source>
</reference>
<dbReference type="InterPro" id="IPR009068">
    <property type="entry name" value="uS15_NS1_RNA-bd_sf"/>
</dbReference>
<dbReference type="KEGG" id="zpl:ZBT109_0266"/>
<organism evidence="7 8">
    <name type="scientific">Zymobacter palmae</name>
    <dbReference type="NCBI Taxonomy" id="33074"/>
    <lineage>
        <taxon>Bacteria</taxon>
        <taxon>Pseudomonadati</taxon>
        <taxon>Pseudomonadota</taxon>
        <taxon>Gammaproteobacteria</taxon>
        <taxon>Oceanospirillales</taxon>
        <taxon>Halomonadaceae</taxon>
        <taxon>Zymobacter group</taxon>
        <taxon>Zymobacter</taxon>
    </lineage>
</organism>
<dbReference type="PANTHER" id="PTHR23321:SF26">
    <property type="entry name" value="SMALL RIBOSOMAL SUBUNIT PROTEIN US15M"/>
    <property type="match status" value="1"/>
</dbReference>
<protein>
    <recommendedName>
        <fullName evidence="4">Small ribosomal subunit protein uS15</fullName>
    </recommendedName>
</protein>
<dbReference type="InterPro" id="IPR005290">
    <property type="entry name" value="Ribosomal_uS15_bac-type"/>
</dbReference>
<comment type="similarity">
    <text evidence="4 5">Belongs to the universal ribosomal protein uS15 family.</text>
</comment>
<gene>
    <name evidence="4" type="primary">rpsO</name>
    <name evidence="7" type="ORF">ZBT109_0266</name>
</gene>
<evidence type="ECO:0000256" key="6">
    <source>
        <dbReference type="RuleBase" id="RU004524"/>
    </source>
</evidence>
<dbReference type="InterPro" id="IPR000589">
    <property type="entry name" value="Ribosomal_uS15"/>
</dbReference>
<dbReference type="CDD" id="cd00353">
    <property type="entry name" value="Ribosomal_S15p_S13e"/>
    <property type="match status" value="1"/>
</dbReference>
<dbReference type="NCBIfam" id="TIGR00952">
    <property type="entry name" value="S15_bact"/>
    <property type="match status" value="1"/>
</dbReference>
<comment type="function">
    <text evidence="4 6">One of the primary rRNA binding proteins, it binds directly to 16S rRNA where it helps nucleate assembly of the platform of the 30S subunit by binding and bridging several RNA helices of the 16S rRNA.</text>
</comment>
<dbReference type="PANTHER" id="PTHR23321">
    <property type="entry name" value="RIBOSOMAL PROTEIN S15, BACTERIAL AND ORGANELLAR"/>
    <property type="match status" value="1"/>
</dbReference>
<evidence type="ECO:0000256" key="2">
    <source>
        <dbReference type="ARBA" id="ARBA00023274"/>
    </source>
</evidence>
<dbReference type="FunFam" id="1.10.287.10:FF:000002">
    <property type="entry name" value="30S ribosomal protein S15"/>
    <property type="match status" value="1"/>
</dbReference>
<sequence>MALSTEQKAQIIKEFGASETDTGSSEVQVALLTANITGLQDHFQSHKQDHHSRRGLIRMVNQRRKLLDYLKSRDFDRYQSLIQRLGLRR</sequence>
<dbReference type="GO" id="GO:0019843">
    <property type="term" value="F:rRNA binding"/>
    <property type="evidence" value="ECO:0007669"/>
    <property type="project" value="UniProtKB-UniRule"/>
</dbReference>
<dbReference type="AlphaFoldDB" id="A0A348HBR0"/>
<keyword evidence="8" id="KW-1185">Reference proteome</keyword>
<accession>A0A348HBR0</accession>
<evidence type="ECO:0000313" key="7">
    <source>
        <dbReference type="EMBL" id="BBG29062.1"/>
    </source>
</evidence>
<keyword evidence="4 6" id="KW-0699">rRNA-binding</keyword>
<dbReference type="GO" id="GO:0003735">
    <property type="term" value="F:structural constituent of ribosome"/>
    <property type="evidence" value="ECO:0007669"/>
    <property type="project" value="InterPro"/>
</dbReference>
<dbReference type="Proteomes" id="UP000267342">
    <property type="component" value="Chromosome"/>
</dbReference>
<dbReference type="GO" id="GO:0022627">
    <property type="term" value="C:cytosolic small ribosomal subunit"/>
    <property type="evidence" value="ECO:0007669"/>
    <property type="project" value="TreeGrafter"/>
</dbReference>
<comment type="subunit">
    <text evidence="3 4">Part of the 30S ribosomal subunit. Forms a bridge to the 50S subunit in the 70S ribosome, contacting the 23S rRNA.</text>
</comment>
<keyword evidence="2 4" id="KW-0687">Ribonucleoprotein</keyword>
<dbReference type="GO" id="GO:0006412">
    <property type="term" value="P:translation"/>
    <property type="evidence" value="ECO:0007669"/>
    <property type="project" value="UniProtKB-UniRule"/>
</dbReference>
<evidence type="ECO:0000313" key="8">
    <source>
        <dbReference type="Proteomes" id="UP000267342"/>
    </source>
</evidence>
<keyword evidence="1 4" id="KW-0689">Ribosomal protein</keyword>
<evidence type="ECO:0000256" key="5">
    <source>
        <dbReference type="RuleBase" id="RU003919"/>
    </source>
</evidence>
<evidence type="ECO:0000256" key="1">
    <source>
        <dbReference type="ARBA" id="ARBA00022980"/>
    </source>
</evidence>
<dbReference type="PROSITE" id="PS00362">
    <property type="entry name" value="RIBOSOMAL_S15"/>
    <property type="match status" value="1"/>
</dbReference>
<dbReference type="SMART" id="SM01387">
    <property type="entry name" value="Ribosomal_S15"/>
    <property type="match status" value="1"/>
</dbReference>